<protein>
    <recommendedName>
        <fullName evidence="4">Tetratricopeptide repeat-containing protein</fullName>
    </recommendedName>
</protein>
<dbReference type="OrthoDB" id="7559170at2"/>
<organism evidence="2 3">
    <name type="scientific">Andreprevotia lacus DSM 23236</name>
    <dbReference type="NCBI Taxonomy" id="1121001"/>
    <lineage>
        <taxon>Bacteria</taxon>
        <taxon>Pseudomonadati</taxon>
        <taxon>Pseudomonadota</taxon>
        <taxon>Betaproteobacteria</taxon>
        <taxon>Neisseriales</taxon>
        <taxon>Chitinibacteraceae</taxon>
        <taxon>Andreprevotia</taxon>
    </lineage>
</organism>
<dbReference type="InterPro" id="IPR014562">
    <property type="entry name" value="UCP030959_TPR_rpt-cont"/>
</dbReference>
<name>A0A1W1XH60_9NEIS</name>
<dbReference type="RefSeq" id="WP_084090157.1">
    <property type="nucleotide sequence ID" value="NZ_FWXD01000007.1"/>
</dbReference>
<dbReference type="Pfam" id="PF14559">
    <property type="entry name" value="TPR_19"/>
    <property type="match status" value="1"/>
</dbReference>
<feature type="transmembrane region" description="Helical" evidence="1">
    <location>
        <begin position="30"/>
        <end position="52"/>
    </location>
</feature>
<dbReference type="Gene3D" id="1.25.40.10">
    <property type="entry name" value="Tetratricopeptide repeat domain"/>
    <property type="match status" value="1"/>
</dbReference>
<dbReference type="AlphaFoldDB" id="A0A1W1XH60"/>
<keyword evidence="1" id="KW-0812">Transmembrane</keyword>
<dbReference type="SUPFAM" id="SSF48452">
    <property type="entry name" value="TPR-like"/>
    <property type="match status" value="1"/>
</dbReference>
<sequence length="247" mass="27350">MPFFGLGLHFLVAIYFAVHAVRTGQQTYWLFILFSFPLLGSVVYFVSIYLPASRLERGTKRVLSAAVKVLDPTRELREATAAFDYTPTAQNQIRLAQALLNAGDAKQAAINYEACLKGPFAADPEIRLGAARAFVECGNFAQAVTHLRAVQASHPDFRAEQVALLLARTLQGAGDTVGAKAAFEQAVARFGSFEARAEYAIWAIETGEQQLAQALKTEIERVTRHWNRHNRELNAPMLKRLALAFKQ</sequence>
<dbReference type="InterPro" id="IPR011990">
    <property type="entry name" value="TPR-like_helical_dom_sf"/>
</dbReference>
<evidence type="ECO:0008006" key="4">
    <source>
        <dbReference type="Google" id="ProtNLM"/>
    </source>
</evidence>
<keyword evidence="1" id="KW-0472">Membrane</keyword>
<reference evidence="2 3" key="1">
    <citation type="submission" date="2017-04" db="EMBL/GenBank/DDBJ databases">
        <authorList>
            <person name="Afonso C.L."/>
            <person name="Miller P.J."/>
            <person name="Scott M.A."/>
            <person name="Spackman E."/>
            <person name="Goraichik I."/>
            <person name="Dimitrov K.M."/>
            <person name="Suarez D.L."/>
            <person name="Swayne D.E."/>
        </authorList>
    </citation>
    <scope>NUCLEOTIDE SEQUENCE [LARGE SCALE GENOMIC DNA]</scope>
    <source>
        <strain evidence="2 3">DSM 23236</strain>
    </source>
</reference>
<evidence type="ECO:0000313" key="2">
    <source>
        <dbReference type="EMBL" id="SMC22848.1"/>
    </source>
</evidence>
<dbReference type="STRING" id="1121001.SAMN02745857_01489"/>
<evidence type="ECO:0000313" key="3">
    <source>
        <dbReference type="Proteomes" id="UP000192761"/>
    </source>
</evidence>
<evidence type="ECO:0000256" key="1">
    <source>
        <dbReference type="SAM" id="Phobius"/>
    </source>
</evidence>
<keyword evidence="3" id="KW-1185">Reference proteome</keyword>
<gene>
    <name evidence="2" type="ORF">SAMN02745857_01489</name>
</gene>
<accession>A0A1W1XH60</accession>
<dbReference type="Proteomes" id="UP000192761">
    <property type="component" value="Unassembled WGS sequence"/>
</dbReference>
<proteinExistence type="predicted"/>
<dbReference type="EMBL" id="FWXD01000007">
    <property type="protein sequence ID" value="SMC22848.1"/>
    <property type="molecule type" value="Genomic_DNA"/>
</dbReference>
<keyword evidence="1" id="KW-1133">Transmembrane helix</keyword>
<dbReference type="PIRSF" id="PIRSF030959">
    <property type="entry name" value="UCP030959"/>
    <property type="match status" value="1"/>
</dbReference>